<accession>A0A1A6FX93</accession>
<evidence type="ECO:0000256" key="6">
    <source>
        <dbReference type="SAM" id="MobiDB-lite"/>
    </source>
</evidence>
<feature type="non-terminal residue" evidence="8">
    <location>
        <position position="86"/>
    </location>
</feature>
<feature type="domain" description="Ribosomal eL28/Mak16" evidence="7">
    <location>
        <begin position="1"/>
        <end position="72"/>
    </location>
</feature>
<protein>
    <recommendedName>
        <fullName evidence="4">Large ribosomal subunit protein eL28</fullName>
    </recommendedName>
    <alternativeName>
        <fullName evidence="5">60S ribosomal protein L28</fullName>
    </alternativeName>
</protein>
<comment type="caution">
    <text evidence="8">The sequence shown here is derived from an EMBL/GenBank/DDBJ whole genome shotgun (WGS) entry which is preliminary data.</text>
</comment>
<gene>
    <name evidence="8" type="ORF">A6R68_10314</name>
</gene>
<proteinExistence type="inferred from homology"/>
<evidence type="ECO:0000256" key="2">
    <source>
        <dbReference type="ARBA" id="ARBA00022980"/>
    </source>
</evidence>
<evidence type="ECO:0000259" key="7">
    <source>
        <dbReference type="Pfam" id="PF01778"/>
    </source>
</evidence>
<feature type="compositionally biased region" description="Polar residues" evidence="6">
    <location>
        <begin position="69"/>
        <end position="78"/>
    </location>
</feature>
<evidence type="ECO:0000313" key="9">
    <source>
        <dbReference type="Proteomes" id="UP000092124"/>
    </source>
</evidence>
<dbReference type="EMBL" id="LZPO01115737">
    <property type="protein sequence ID" value="OBS58561.1"/>
    <property type="molecule type" value="Genomic_DNA"/>
</dbReference>
<sequence length="86" mass="9916">MVVRNCWRFLIKANKQMYSTEPNNLKACNSCSNGLVHLKTVRTEPVANSKGVTLVMKRRSRQRKPATSVRITGHSQWHQAHDQQEQ</sequence>
<organism evidence="8 9">
    <name type="scientific">Neotoma lepida</name>
    <name type="common">Desert woodrat</name>
    <dbReference type="NCBI Taxonomy" id="56216"/>
    <lineage>
        <taxon>Eukaryota</taxon>
        <taxon>Metazoa</taxon>
        <taxon>Chordata</taxon>
        <taxon>Craniata</taxon>
        <taxon>Vertebrata</taxon>
        <taxon>Euteleostomi</taxon>
        <taxon>Mammalia</taxon>
        <taxon>Eutheria</taxon>
        <taxon>Euarchontoglires</taxon>
        <taxon>Glires</taxon>
        <taxon>Rodentia</taxon>
        <taxon>Myomorpha</taxon>
        <taxon>Muroidea</taxon>
        <taxon>Cricetidae</taxon>
        <taxon>Neotominae</taxon>
        <taxon>Neotoma</taxon>
    </lineage>
</organism>
<evidence type="ECO:0000256" key="4">
    <source>
        <dbReference type="ARBA" id="ARBA00035223"/>
    </source>
</evidence>
<evidence type="ECO:0000313" key="8">
    <source>
        <dbReference type="EMBL" id="OBS58561.1"/>
    </source>
</evidence>
<evidence type="ECO:0000256" key="5">
    <source>
        <dbReference type="ARBA" id="ARBA00035330"/>
    </source>
</evidence>
<dbReference type="GO" id="GO:1990904">
    <property type="term" value="C:ribonucleoprotein complex"/>
    <property type="evidence" value="ECO:0007669"/>
    <property type="project" value="UniProtKB-KW"/>
</dbReference>
<dbReference type="Pfam" id="PF01778">
    <property type="entry name" value="Ribosomal_L28e"/>
    <property type="match status" value="1"/>
</dbReference>
<keyword evidence="3" id="KW-0687">Ribonucleoprotein</keyword>
<dbReference type="Proteomes" id="UP000092124">
    <property type="component" value="Unassembled WGS sequence"/>
</dbReference>
<dbReference type="Gene3D" id="3.30.390.110">
    <property type="match status" value="1"/>
</dbReference>
<reference evidence="8 9" key="1">
    <citation type="submission" date="2016-06" db="EMBL/GenBank/DDBJ databases">
        <title>The Draft Genome Sequence and Annotation of the Desert Woodrat Neotoma lepida.</title>
        <authorList>
            <person name="Campbell M."/>
            <person name="Oakeson K.F."/>
            <person name="Yandell M."/>
            <person name="Halpert J.R."/>
            <person name="Dearing D."/>
        </authorList>
    </citation>
    <scope>NUCLEOTIDE SEQUENCE [LARGE SCALE GENOMIC DNA]</scope>
    <source>
        <strain evidence="8">417</strain>
        <tissue evidence="8">Liver</tissue>
    </source>
</reference>
<dbReference type="GO" id="GO:0005840">
    <property type="term" value="C:ribosome"/>
    <property type="evidence" value="ECO:0007669"/>
    <property type="project" value="UniProtKB-KW"/>
</dbReference>
<keyword evidence="2" id="KW-0689">Ribosomal protein</keyword>
<name>A0A1A6FX93_NEOLE</name>
<dbReference type="GO" id="GO:0006412">
    <property type="term" value="P:translation"/>
    <property type="evidence" value="ECO:0007669"/>
    <property type="project" value="InterPro"/>
</dbReference>
<dbReference type="STRING" id="56216.A0A1A6FX93"/>
<dbReference type="PANTHER" id="PTHR10544">
    <property type="entry name" value="60S RIBOSOMAL PROTEIN L28"/>
    <property type="match status" value="1"/>
</dbReference>
<dbReference type="AlphaFoldDB" id="A0A1A6FX93"/>
<evidence type="ECO:0000256" key="3">
    <source>
        <dbReference type="ARBA" id="ARBA00023274"/>
    </source>
</evidence>
<keyword evidence="9" id="KW-1185">Reference proteome</keyword>
<evidence type="ECO:0000256" key="1">
    <source>
        <dbReference type="ARBA" id="ARBA00007926"/>
    </source>
</evidence>
<dbReference type="GO" id="GO:0003735">
    <property type="term" value="F:structural constituent of ribosome"/>
    <property type="evidence" value="ECO:0007669"/>
    <property type="project" value="InterPro"/>
</dbReference>
<dbReference type="InterPro" id="IPR002672">
    <property type="entry name" value="Ribosomal_eL28"/>
</dbReference>
<comment type="similarity">
    <text evidence="1">Belongs to the eukaryotic ribosomal protein eL28 family.</text>
</comment>
<dbReference type="InterPro" id="IPR029004">
    <property type="entry name" value="Ribosomal_eL28/Mak16"/>
</dbReference>
<dbReference type="OrthoDB" id="338850at2759"/>
<feature type="region of interest" description="Disordered" evidence="6">
    <location>
        <begin position="57"/>
        <end position="86"/>
    </location>
</feature>